<evidence type="ECO:0000313" key="2">
    <source>
        <dbReference type="Proteomes" id="UP000245626"/>
    </source>
</evidence>
<dbReference type="Proteomes" id="UP000245626">
    <property type="component" value="Unassembled WGS sequence"/>
</dbReference>
<sequence length="794" mass="85658">MSESIYAPQNQAARQQEQHPNLTNDHDHDDQSRPLPTNPYLNTPLLFISCVQPSISDKQLASTVFEKSLPVRIKIDRQVDAGKTASGTVEFQTLEKAECAYATVREPIRLCLTEQESQEPKPNARPRLIKQLPPYTDDAMIFNLFRPFGPLAKAHRILTSPTGQHTGFRGMGLVEFFDEKDAQKAQDEMHCAEVGGKTISVAVDTIQRRPVGVADLGLPSTQILAPQPMSANAPAFSPTPRSVSGGSAASIYATAQPTSSNGGQHQAVGNLQYSASNDVYIDPCNLFCKNLDPSLDSNDLFSAFKKFGRIVSARVMRDNEGKSREFGFVSFTTADEASRALQAMNNRMVNGKPMIVRLHEPKKMRSEKLAARFAGAAGGGVSDNSGAASPVVGEGNASEAYESMPGTPLVSSGPTVKSSERRQSNSFYKAAVANDSGVVDEEQLSAMSSVMRREVLCGEFARRLKGLPTIEPNQVEGLVEELVKLRLADAVDALSNHEVLLQRVNEASDTLPQSPIQHHSSIGGGGNGFLSAPLQKSGSGQSSADNISILSSAPASSKERGRILKAVKTIVAPGGPVEDITDMLTSLPRKERALCLFNPDVLRQKVEEAREILEMTSADEEEEQEEQGHDGVKHAPLSKSTAEATSSGPASGSSSEQKQGKTKEASEEQEHPPIQHTLSSLSKLPALEIIQLANTPCNPGSPGLPLPKPDPSVVARTDEFIDSLQGKPTHDQKQKLGDQLFKKVRALGIKGAPKITIQLLDTEDLRSLAHIMNEYEDVLREKVNHLVVGSAKVK</sequence>
<protein>
    <submittedName>
        <fullName evidence="1">Uncharacterized protein</fullName>
    </submittedName>
</protein>
<evidence type="ECO:0000313" key="1">
    <source>
        <dbReference type="EMBL" id="PWN48406.1"/>
    </source>
</evidence>
<keyword evidence="2" id="KW-1185">Reference proteome</keyword>
<accession>A0ACD0NRG3</accession>
<reference evidence="1 2" key="1">
    <citation type="journal article" date="2018" name="Mol. Biol. Evol.">
        <title>Broad Genomic Sampling Reveals a Smut Pathogenic Ancestry of the Fungal Clade Ustilaginomycotina.</title>
        <authorList>
            <person name="Kijpornyongpan T."/>
            <person name="Mondo S.J."/>
            <person name="Barry K."/>
            <person name="Sandor L."/>
            <person name="Lee J."/>
            <person name="Lipzen A."/>
            <person name="Pangilinan J."/>
            <person name="LaButti K."/>
            <person name="Hainaut M."/>
            <person name="Henrissat B."/>
            <person name="Grigoriev I.V."/>
            <person name="Spatafora J.W."/>
            <person name="Aime M.C."/>
        </authorList>
    </citation>
    <scope>NUCLEOTIDE SEQUENCE [LARGE SCALE GENOMIC DNA]</scope>
    <source>
        <strain evidence="1 2">SA 807</strain>
    </source>
</reference>
<organism evidence="1 2">
    <name type="scientific">Violaceomyces palustris</name>
    <dbReference type="NCBI Taxonomy" id="1673888"/>
    <lineage>
        <taxon>Eukaryota</taxon>
        <taxon>Fungi</taxon>
        <taxon>Dikarya</taxon>
        <taxon>Basidiomycota</taxon>
        <taxon>Ustilaginomycotina</taxon>
        <taxon>Ustilaginomycetes</taxon>
        <taxon>Violaceomycetales</taxon>
        <taxon>Violaceomycetaceae</taxon>
        <taxon>Violaceomyces</taxon>
    </lineage>
</organism>
<dbReference type="EMBL" id="KZ820209">
    <property type="protein sequence ID" value="PWN48406.1"/>
    <property type="molecule type" value="Genomic_DNA"/>
</dbReference>
<proteinExistence type="predicted"/>
<gene>
    <name evidence="1" type="ORF">IE53DRAFT_389403</name>
</gene>
<name>A0ACD0NRG3_9BASI</name>